<evidence type="ECO:0000256" key="17">
    <source>
        <dbReference type="ARBA" id="ARBA00031028"/>
    </source>
</evidence>
<dbReference type="Pfam" id="PF00361">
    <property type="entry name" value="Proton_antipo_M"/>
    <property type="match status" value="1"/>
</dbReference>
<feature type="transmembrane region" description="Helical" evidence="19">
    <location>
        <begin position="198"/>
        <end position="216"/>
    </location>
</feature>
<keyword evidence="13" id="KW-0520">NAD</keyword>
<evidence type="ECO:0000259" key="20">
    <source>
        <dbReference type="Pfam" id="PF00361"/>
    </source>
</evidence>
<feature type="transmembrane region" description="Helical" evidence="19">
    <location>
        <begin position="59"/>
        <end position="80"/>
    </location>
</feature>
<comment type="function">
    <text evidence="1">Core subunit of the mitochondrial membrane respiratory chain NADH dehydrogenase (Complex I) that is believed to belong to the minimal assembly required for catalysis. Complex I functions in the transfer of electrons from NADH to the respiratory chain. The immediate electron acceptor for the enzyme is believed to be ubiquinone.</text>
</comment>
<comment type="similarity">
    <text evidence="3">Belongs to the complex I subunit 2 family.</text>
</comment>
<feature type="transmembrane region" description="Helical" evidence="19">
    <location>
        <begin position="12"/>
        <end position="36"/>
    </location>
</feature>
<feature type="transmembrane region" description="Helical" evidence="19">
    <location>
        <begin position="148"/>
        <end position="167"/>
    </location>
</feature>
<keyword evidence="11" id="KW-0249">Electron transport</keyword>
<keyword evidence="12 19" id="KW-1133">Transmembrane helix</keyword>
<sequence>MKNSFNHQNFIFFISLIISVFLGLSSNSFLILWMAMEINLFSFIPLMSVDLENNSEKSMVLYFLIQSVSSMIIFSSMIWLTLSKINMINQLVISTIFLGIFMKMGVFPFQFWVISLIESISWMNCFILLTIQKIIPITMMFCMLQKKIILIICFFNSMVASISGLTIFSLRKIFSFSSMNHLTLMILCMTFSKKIFKMYFIIYSFMNAMGMKIMNLNKMLFLQEMMMMTKKNSLDFISIIVVFFSMAGIPPFLGFLPKAMILMKMVENSLLFLSLSILILNTITSFFYLRLSYMSLILSLNMKKEVKHKPKNSFPWFLLLTLFPLGLIL</sequence>
<feature type="transmembrane region" description="Helical" evidence="19">
    <location>
        <begin position="313"/>
        <end position="328"/>
    </location>
</feature>
<feature type="transmembrane region" description="Helical" evidence="19">
    <location>
        <begin position="92"/>
        <end position="114"/>
    </location>
</feature>
<gene>
    <name evidence="21" type="primary">ND2</name>
</gene>
<evidence type="ECO:0000256" key="14">
    <source>
        <dbReference type="ARBA" id="ARBA00023075"/>
    </source>
</evidence>
<dbReference type="PANTHER" id="PTHR46552:SF1">
    <property type="entry name" value="NADH-UBIQUINONE OXIDOREDUCTASE CHAIN 2"/>
    <property type="match status" value="1"/>
</dbReference>
<keyword evidence="16 19" id="KW-0472">Membrane</keyword>
<evidence type="ECO:0000313" key="21">
    <source>
        <dbReference type="EMBL" id="AIQ81012.1"/>
    </source>
</evidence>
<evidence type="ECO:0000256" key="9">
    <source>
        <dbReference type="ARBA" id="ARBA00022792"/>
    </source>
</evidence>
<accession>A0A089N353</accession>
<keyword evidence="7" id="KW-0679">Respiratory chain</keyword>
<dbReference type="GO" id="GO:0005743">
    <property type="term" value="C:mitochondrial inner membrane"/>
    <property type="evidence" value="ECO:0007669"/>
    <property type="project" value="UniProtKB-SubCell"/>
</dbReference>
<evidence type="ECO:0000256" key="16">
    <source>
        <dbReference type="ARBA" id="ARBA00023136"/>
    </source>
</evidence>
<feature type="transmembrane region" description="Helical" evidence="19">
    <location>
        <begin position="120"/>
        <end position="141"/>
    </location>
</feature>
<comment type="catalytic activity">
    <reaction evidence="18">
        <text>a ubiquinone + NADH + 5 H(+)(in) = a ubiquinol + NAD(+) + 4 H(+)(out)</text>
        <dbReference type="Rhea" id="RHEA:29091"/>
        <dbReference type="Rhea" id="RHEA-COMP:9565"/>
        <dbReference type="Rhea" id="RHEA-COMP:9566"/>
        <dbReference type="ChEBI" id="CHEBI:15378"/>
        <dbReference type="ChEBI" id="CHEBI:16389"/>
        <dbReference type="ChEBI" id="CHEBI:17976"/>
        <dbReference type="ChEBI" id="CHEBI:57540"/>
        <dbReference type="ChEBI" id="CHEBI:57945"/>
        <dbReference type="EC" id="7.1.1.2"/>
    </reaction>
</comment>
<dbReference type="InterPro" id="IPR001750">
    <property type="entry name" value="ND/Mrp_TM"/>
</dbReference>
<evidence type="ECO:0000256" key="7">
    <source>
        <dbReference type="ARBA" id="ARBA00022660"/>
    </source>
</evidence>
<reference evidence="21" key="1">
    <citation type="journal article" date="2015" name="BMC Genomics">
        <title>A novel mitochondrial genome architecture in thrips (Insecta: Thysanoptera): extreme size asymmetry among chromosomes and possible recent control region duplication.</title>
        <authorList>
            <person name="Dickey A.M."/>
            <person name="Kumar V."/>
            <person name="Morgan J.K."/>
            <person name="Jara-Cavieres A."/>
            <person name="Shatters R.G.Jr."/>
            <person name="McKenzie C.L."/>
            <person name="Osborne L.S."/>
        </authorList>
    </citation>
    <scope>NUCLEOTIDE SEQUENCE</scope>
</reference>
<evidence type="ECO:0000256" key="4">
    <source>
        <dbReference type="ARBA" id="ARBA00012944"/>
    </source>
</evidence>
<dbReference type="PANTHER" id="PTHR46552">
    <property type="entry name" value="NADH-UBIQUINONE OXIDOREDUCTASE CHAIN 2"/>
    <property type="match status" value="1"/>
</dbReference>
<evidence type="ECO:0000256" key="6">
    <source>
        <dbReference type="ARBA" id="ARBA00022448"/>
    </source>
</evidence>
<evidence type="ECO:0000256" key="2">
    <source>
        <dbReference type="ARBA" id="ARBA00004448"/>
    </source>
</evidence>
<keyword evidence="10" id="KW-1278">Translocase</keyword>
<evidence type="ECO:0000256" key="13">
    <source>
        <dbReference type="ARBA" id="ARBA00023027"/>
    </source>
</evidence>
<keyword evidence="14" id="KW-0830">Ubiquinone</keyword>
<dbReference type="EC" id="7.1.1.2" evidence="4"/>
<evidence type="ECO:0000256" key="3">
    <source>
        <dbReference type="ARBA" id="ARBA00007012"/>
    </source>
</evidence>
<name>A0A089N353_SCIDO</name>
<protein>
    <recommendedName>
        <fullName evidence="5">NADH-ubiquinone oxidoreductase chain 2</fullName>
        <ecNumber evidence="4">7.1.1.2</ecNumber>
    </recommendedName>
    <alternativeName>
        <fullName evidence="17">NADH dehydrogenase subunit 2</fullName>
    </alternativeName>
</protein>
<dbReference type="InterPro" id="IPR050175">
    <property type="entry name" value="Complex_I_Subunit_2"/>
</dbReference>
<evidence type="ECO:0000256" key="12">
    <source>
        <dbReference type="ARBA" id="ARBA00022989"/>
    </source>
</evidence>
<keyword evidence="15 21" id="KW-0496">Mitochondrion</keyword>
<proteinExistence type="inferred from homology"/>
<dbReference type="AlphaFoldDB" id="A0A089N353"/>
<evidence type="ECO:0000256" key="15">
    <source>
        <dbReference type="ARBA" id="ARBA00023128"/>
    </source>
</evidence>
<keyword evidence="9" id="KW-0999">Mitochondrion inner membrane</keyword>
<evidence type="ECO:0000256" key="5">
    <source>
        <dbReference type="ARBA" id="ARBA00021008"/>
    </source>
</evidence>
<evidence type="ECO:0000256" key="11">
    <source>
        <dbReference type="ARBA" id="ARBA00022982"/>
    </source>
</evidence>
<evidence type="ECO:0000256" key="1">
    <source>
        <dbReference type="ARBA" id="ARBA00003257"/>
    </source>
</evidence>
<feature type="domain" description="NADH:quinone oxidoreductase/Mrp antiporter transmembrane" evidence="20">
    <location>
        <begin position="26"/>
        <end position="283"/>
    </location>
</feature>
<dbReference type="EMBL" id="KM349827">
    <property type="protein sequence ID" value="AIQ81012.1"/>
    <property type="molecule type" value="Genomic_DNA"/>
</dbReference>
<keyword evidence="8 19" id="KW-0812">Transmembrane</keyword>
<evidence type="ECO:0000256" key="10">
    <source>
        <dbReference type="ARBA" id="ARBA00022967"/>
    </source>
</evidence>
<organism evidence="21">
    <name type="scientific">Scirtothrips dorsalis</name>
    <name type="common">Chilli thrips</name>
    <dbReference type="NCBI Taxonomy" id="163899"/>
    <lineage>
        <taxon>Eukaryota</taxon>
        <taxon>Metazoa</taxon>
        <taxon>Ecdysozoa</taxon>
        <taxon>Arthropoda</taxon>
        <taxon>Hexapoda</taxon>
        <taxon>Insecta</taxon>
        <taxon>Pterygota</taxon>
        <taxon>Neoptera</taxon>
        <taxon>Paraneoptera</taxon>
        <taxon>Thysanoptera</taxon>
        <taxon>Terebrantia</taxon>
        <taxon>Thripoidea</taxon>
        <taxon>Thripidae</taxon>
        <taxon>Scirtothrips</taxon>
    </lineage>
</organism>
<evidence type="ECO:0000256" key="19">
    <source>
        <dbReference type="SAM" id="Phobius"/>
    </source>
</evidence>
<evidence type="ECO:0000256" key="8">
    <source>
        <dbReference type="ARBA" id="ARBA00022692"/>
    </source>
</evidence>
<geneLocation type="mitochondrion" evidence="21"/>
<feature type="transmembrane region" description="Helical" evidence="19">
    <location>
        <begin position="269"/>
        <end position="293"/>
    </location>
</feature>
<keyword evidence="6" id="KW-0813">Transport</keyword>
<dbReference type="GO" id="GO:0006120">
    <property type="term" value="P:mitochondrial electron transport, NADH to ubiquinone"/>
    <property type="evidence" value="ECO:0007669"/>
    <property type="project" value="TreeGrafter"/>
</dbReference>
<dbReference type="GO" id="GO:0008137">
    <property type="term" value="F:NADH dehydrogenase (ubiquinone) activity"/>
    <property type="evidence" value="ECO:0007669"/>
    <property type="project" value="UniProtKB-EC"/>
</dbReference>
<feature type="transmembrane region" description="Helical" evidence="19">
    <location>
        <begin position="236"/>
        <end position="257"/>
    </location>
</feature>
<evidence type="ECO:0000256" key="18">
    <source>
        <dbReference type="ARBA" id="ARBA00049551"/>
    </source>
</evidence>
<comment type="subcellular location">
    <subcellularLocation>
        <location evidence="2">Mitochondrion inner membrane</location>
        <topology evidence="2">Multi-pass membrane protein</topology>
    </subcellularLocation>
</comment>